<dbReference type="GO" id="GO:0003676">
    <property type="term" value="F:nucleic acid binding"/>
    <property type="evidence" value="ECO:0007669"/>
    <property type="project" value="InterPro"/>
</dbReference>
<keyword evidence="4" id="KW-0547">Nucleotide-binding</keyword>
<dbReference type="FunFam" id="3.30.420.10:FF:000054">
    <property type="entry name" value="Werner Syndrome-like exonuclease"/>
    <property type="match status" value="1"/>
</dbReference>
<name>A0A2G9I5I4_9LAMI</name>
<evidence type="ECO:0000256" key="1">
    <source>
        <dbReference type="ARBA" id="ARBA00022722"/>
    </source>
</evidence>
<dbReference type="InterPro" id="IPR002562">
    <property type="entry name" value="3'-5'_exonuclease_dom"/>
</dbReference>
<evidence type="ECO:0000313" key="5">
    <source>
        <dbReference type="Proteomes" id="UP000231279"/>
    </source>
</evidence>
<evidence type="ECO:0000313" key="4">
    <source>
        <dbReference type="EMBL" id="PIN25006.1"/>
    </source>
</evidence>
<keyword evidence="1" id="KW-0540">Nuclease</keyword>
<gene>
    <name evidence="4" type="ORF">CDL12_02268</name>
</gene>
<keyword evidence="2 4" id="KW-0378">Hydrolase</keyword>
<dbReference type="CDD" id="cd06141">
    <property type="entry name" value="WRN_exo"/>
    <property type="match status" value="1"/>
</dbReference>
<dbReference type="SMART" id="SM00474">
    <property type="entry name" value="35EXOc"/>
    <property type="match status" value="1"/>
</dbReference>
<dbReference type="InterPro" id="IPR036397">
    <property type="entry name" value="RNaseH_sf"/>
</dbReference>
<dbReference type="InterPro" id="IPR012337">
    <property type="entry name" value="RNaseH-like_sf"/>
</dbReference>
<keyword evidence="4" id="KW-0067">ATP-binding</keyword>
<dbReference type="GO" id="GO:0003678">
    <property type="term" value="F:DNA helicase activity"/>
    <property type="evidence" value="ECO:0007669"/>
    <property type="project" value="UniProtKB-EC"/>
</dbReference>
<dbReference type="GO" id="GO:0005737">
    <property type="term" value="C:cytoplasm"/>
    <property type="evidence" value="ECO:0007669"/>
    <property type="project" value="TreeGrafter"/>
</dbReference>
<dbReference type="SUPFAM" id="SSF53098">
    <property type="entry name" value="Ribonuclease H-like"/>
    <property type="match status" value="1"/>
</dbReference>
<dbReference type="InterPro" id="IPR051132">
    <property type="entry name" value="3-5_Exonuclease_domain"/>
</dbReference>
<dbReference type="EMBL" id="NKXS01000325">
    <property type="protein sequence ID" value="PIN25006.1"/>
    <property type="molecule type" value="Genomic_DNA"/>
</dbReference>
<keyword evidence="4" id="KW-0347">Helicase</keyword>
<dbReference type="EC" id="3.6.4.12" evidence="4"/>
<evidence type="ECO:0000259" key="3">
    <source>
        <dbReference type="SMART" id="SM00474"/>
    </source>
</evidence>
<organism evidence="4 5">
    <name type="scientific">Handroanthus impetiginosus</name>
    <dbReference type="NCBI Taxonomy" id="429701"/>
    <lineage>
        <taxon>Eukaryota</taxon>
        <taxon>Viridiplantae</taxon>
        <taxon>Streptophyta</taxon>
        <taxon>Embryophyta</taxon>
        <taxon>Tracheophyta</taxon>
        <taxon>Spermatophyta</taxon>
        <taxon>Magnoliopsida</taxon>
        <taxon>eudicotyledons</taxon>
        <taxon>Gunneridae</taxon>
        <taxon>Pentapetalae</taxon>
        <taxon>asterids</taxon>
        <taxon>lamiids</taxon>
        <taxon>Lamiales</taxon>
        <taxon>Bignoniaceae</taxon>
        <taxon>Crescentiina</taxon>
        <taxon>Tabebuia alliance</taxon>
        <taxon>Handroanthus</taxon>
    </lineage>
</organism>
<dbReference type="GO" id="GO:0006139">
    <property type="term" value="P:nucleobase-containing compound metabolic process"/>
    <property type="evidence" value="ECO:0007669"/>
    <property type="project" value="InterPro"/>
</dbReference>
<sequence length="211" mass="24696">MKIKIRDYKVPFDSHELYGVVVDDEEIETLVTRDPTKVKEWINNTETLNECRLHRLIVGLDVEWRPTFKSNSSQPVATLQLCVGQCCLIFQILHAKRIPSRLRKFLGDLDYTFVGVGIKNDIRKLRNDYGLEVANTRDLRSWAAEELERKELRRFCLKALAQEVLGEDLVKPMFITLSRWDNRFLSKAQICYACLDAFFSFEIGRQLSAWY</sequence>
<dbReference type="PANTHER" id="PTHR13620:SF99">
    <property type="entry name" value="WERNER SYNDROME-LIKE EXONUCLEASE"/>
    <property type="match status" value="1"/>
</dbReference>
<accession>A0A2G9I5I4</accession>
<dbReference type="Pfam" id="PF01612">
    <property type="entry name" value="DNA_pol_A_exo1"/>
    <property type="match status" value="1"/>
</dbReference>
<dbReference type="GO" id="GO:0008408">
    <property type="term" value="F:3'-5' exonuclease activity"/>
    <property type="evidence" value="ECO:0007669"/>
    <property type="project" value="InterPro"/>
</dbReference>
<protein>
    <submittedName>
        <fullName evidence="4">DNA helicase</fullName>
        <ecNumber evidence="4">3.6.4.12</ecNumber>
    </submittedName>
</protein>
<dbReference type="STRING" id="429701.A0A2G9I5I4"/>
<proteinExistence type="predicted"/>
<keyword evidence="5" id="KW-1185">Reference proteome</keyword>
<evidence type="ECO:0000256" key="2">
    <source>
        <dbReference type="ARBA" id="ARBA00022801"/>
    </source>
</evidence>
<comment type="caution">
    <text evidence="4">The sequence shown here is derived from an EMBL/GenBank/DDBJ whole genome shotgun (WGS) entry which is preliminary data.</text>
</comment>
<reference evidence="5" key="1">
    <citation type="journal article" date="2018" name="Gigascience">
        <title>Genome assembly of the Pink Ipe (Handroanthus impetiginosus, Bignoniaceae), a highly valued, ecologically keystone Neotropical timber forest tree.</title>
        <authorList>
            <person name="Silva-Junior O.B."/>
            <person name="Grattapaglia D."/>
            <person name="Novaes E."/>
            <person name="Collevatti R.G."/>
        </authorList>
    </citation>
    <scope>NUCLEOTIDE SEQUENCE [LARGE SCALE GENOMIC DNA]</scope>
    <source>
        <strain evidence="5">cv. UFG-1</strain>
    </source>
</reference>
<dbReference type="AlphaFoldDB" id="A0A2G9I5I4"/>
<dbReference type="OrthoDB" id="1920326at2759"/>
<feature type="domain" description="3'-5' exonuclease" evidence="3">
    <location>
        <begin position="29"/>
        <end position="208"/>
    </location>
</feature>
<dbReference type="GO" id="GO:0005634">
    <property type="term" value="C:nucleus"/>
    <property type="evidence" value="ECO:0007669"/>
    <property type="project" value="TreeGrafter"/>
</dbReference>
<dbReference type="Proteomes" id="UP000231279">
    <property type="component" value="Unassembled WGS sequence"/>
</dbReference>
<dbReference type="PANTHER" id="PTHR13620">
    <property type="entry name" value="3-5 EXONUCLEASE"/>
    <property type="match status" value="1"/>
</dbReference>
<dbReference type="Gene3D" id="3.30.420.10">
    <property type="entry name" value="Ribonuclease H-like superfamily/Ribonuclease H"/>
    <property type="match status" value="1"/>
</dbReference>